<organism evidence="1 2">
    <name type="scientific">Cetraspora pellucida</name>
    <dbReference type="NCBI Taxonomy" id="1433469"/>
    <lineage>
        <taxon>Eukaryota</taxon>
        <taxon>Fungi</taxon>
        <taxon>Fungi incertae sedis</taxon>
        <taxon>Mucoromycota</taxon>
        <taxon>Glomeromycotina</taxon>
        <taxon>Glomeromycetes</taxon>
        <taxon>Diversisporales</taxon>
        <taxon>Gigasporaceae</taxon>
        <taxon>Cetraspora</taxon>
    </lineage>
</organism>
<name>A0A9N9E1V4_9GLOM</name>
<gene>
    <name evidence="1" type="ORF">CPELLU_LOCUS9545</name>
</gene>
<keyword evidence="2" id="KW-1185">Reference proteome</keyword>
<sequence>MNANKFINIDAKIIFEMPFNADIICTIENKNELSQKEIIELVLKIANNNALKAINLIKTYLLQQLDKFNATDNNKNTICQLSQKISRLSALQKKQVNITSFFHIEN</sequence>
<dbReference type="EMBL" id="CAJVQA010007345">
    <property type="protein sequence ID" value="CAG8655393.1"/>
    <property type="molecule type" value="Genomic_DNA"/>
</dbReference>
<dbReference type="Proteomes" id="UP000789759">
    <property type="component" value="Unassembled WGS sequence"/>
</dbReference>
<dbReference type="AlphaFoldDB" id="A0A9N9E1V4"/>
<proteinExistence type="predicted"/>
<evidence type="ECO:0000313" key="2">
    <source>
        <dbReference type="Proteomes" id="UP000789759"/>
    </source>
</evidence>
<accession>A0A9N9E1V4</accession>
<reference evidence="1" key="1">
    <citation type="submission" date="2021-06" db="EMBL/GenBank/DDBJ databases">
        <authorList>
            <person name="Kallberg Y."/>
            <person name="Tangrot J."/>
            <person name="Rosling A."/>
        </authorList>
    </citation>
    <scope>NUCLEOTIDE SEQUENCE</scope>
    <source>
        <strain evidence="1">FL966</strain>
    </source>
</reference>
<dbReference type="OrthoDB" id="2414061at2759"/>
<evidence type="ECO:0000313" key="1">
    <source>
        <dbReference type="EMBL" id="CAG8655393.1"/>
    </source>
</evidence>
<protein>
    <submittedName>
        <fullName evidence="1">2187_t:CDS:1</fullName>
    </submittedName>
</protein>
<comment type="caution">
    <text evidence="1">The sequence shown here is derived from an EMBL/GenBank/DDBJ whole genome shotgun (WGS) entry which is preliminary data.</text>
</comment>